<feature type="region of interest" description="Disordered" evidence="1">
    <location>
        <begin position="51"/>
        <end position="163"/>
    </location>
</feature>
<dbReference type="AlphaFoldDB" id="A0AAV5E0M2"/>
<keyword evidence="3" id="KW-1185">Reference proteome</keyword>
<protein>
    <submittedName>
        <fullName evidence="2">Uncharacterized protein</fullName>
    </submittedName>
</protein>
<organism evidence="2 3">
    <name type="scientific">Eleusine coracana subsp. coracana</name>
    <dbReference type="NCBI Taxonomy" id="191504"/>
    <lineage>
        <taxon>Eukaryota</taxon>
        <taxon>Viridiplantae</taxon>
        <taxon>Streptophyta</taxon>
        <taxon>Embryophyta</taxon>
        <taxon>Tracheophyta</taxon>
        <taxon>Spermatophyta</taxon>
        <taxon>Magnoliopsida</taxon>
        <taxon>Liliopsida</taxon>
        <taxon>Poales</taxon>
        <taxon>Poaceae</taxon>
        <taxon>PACMAD clade</taxon>
        <taxon>Chloridoideae</taxon>
        <taxon>Cynodonteae</taxon>
        <taxon>Eleusininae</taxon>
        <taxon>Eleusine</taxon>
    </lineage>
</organism>
<feature type="compositionally biased region" description="Polar residues" evidence="1">
    <location>
        <begin position="106"/>
        <end position="125"/>
    </location>
</feature>
<reference evidence="2" key="2">
    <citation type="submission" date="2021-12" db="EMBL/GenBank/DDBJ databases">
        <title>Resequencing data analysis of finger millet.</title>
        <authorList>
            <person name="Hatakeyama M."/>
            <person name="Aluri S."/>
            <person name="Balachadran M.T."/>
            <person name="Sivarajan S.R."/>
            <person name="Poveda L."/>
            <person name="Shimizu-Inatsugi R."/>
            <person name="Schlapbach R."/>
            <person name="Sreeman S.M."/>
            <person name="Shimizu K.K."/>
        </authorList>
    </citation>
    <scope>NUCLEOTIDE SEQUENCE</scope>
</reference>
<accession>A0AAV5E0M2</accession>
<proteinExistence type="predicted"/>
<evidence type="ECO:0000313" key="2">
    <source>
        <dbReference type="EMBL" id="GJN16028.1"/>
    </source>
</evidence>
<gene>
    <name evidence="2" type="primary">gb02978</name>
    <name evidence="2" type="ORF">PR202_gb02978</name>
</gene>
<feature type="compositionally biased region" description="Basic and acidic residues" evidence="1">
    <location>
        <begin position="154"/>
        <end position="163"/>
    </location>
</feature>
<dbReference type="Proteomes" id="UP001054889">
    <property type="component" value="Unassembled WGS sequence"/>
</dbReference>
<evidence type="ECO:0000256" key="1">
    <source>
        <dbReference type="SAM" id="MobiDB-lite"/>
    </source>
</evidence>
<dbReference type="EMBL" id="BQKI01000072">
    <property type="protein sequence ID" value="GJN16028.1"/>
    <property type="molecule type" value="Genomic_DNA"/>
</dbReference>
<comment type="caution">
    <text evidence="2">The sequence shown here is derived from an EMBL/GenBank/DDBJ whole genome shotgun (WGS) entry which is preliminary data.</text>
</comment>
<feature type="region of interest" description="Disordered" evidence="1">
    <location>
        <begin position="1"/>
        <end position="20"/>
    </location>
</feature>
<name>A0AAV5E0M2_ELECO</name>
<reference evidence="2" key="1">
    <citation type="journal article" date="2018" name="DNA Res.">
        <title>Multiple hybrid de novo genome assembly of finger millet, an orphan allotetraploid crop.</title>
        <authorList>
            <person name="Hatakeyama M."/>
            <person name="Aluri S."/>
            <person name="Balachadran M.T."/>
            <person name="Sivarajan S.R."/>
            <person name="Patrignani A."/>
            <person name="Gruter S."/>
            <person name="Poveda L."/>
            <person name="Shimizu-Inatsugi R."/>
            <person name="Baeten J."/>
            <person name="Francoijs K.J."/>
            <person name="Nataraja K.N."/>
            <person name="Reddy Y.A.N."/>
            <person name="Phadnis S."/>
            <person name="Ravikumar R.L."/>
            <person name="Schlapbach R."/>
            <person name="Sreeman S.M."/>
            <person name="Shimizu K.K."/>
        </authorList>
    </citation>
    <scope>NUCLEOTIDE SEQUENCE</scope>
</reference>
<feature type="compositionally biased region" description="Acidic residues" evidence="1">
    <location>
        <begin position="1"/>
        <end position="12"/>
    </location>
</feature>
<evidence type="ECO:0000313" key="3">
    <source>
        <dbReference type="Proteomes" id="UP001054889"/>
    </source>
</evidence>
<sequence length="163" mass="17359">MSTENAEVEEAEAVVSRHGSVNTFTENDVINGTRTTSSGHEAMDMFTENAEVDEAETAGSRLGSVHTFTENAVVDETPTTSSRHDSIDTPENAEVEEAQIPGTGLGSVSRSTENAGVDETQTSSGLVYDVRPWRRKRLDMESGTVGGASGGENRFAEKDTDGD</sequence>